<accession>A0ABS5IFL5</accession>
<dbReference type="InterPro" id="IPR011990">
    <property type="entry name" value="TPR-like_helical_dom_sf"/>
</dbReference>
<gene>
    <name evidence="3" type="ORF">KEC16_15930</name>
</gene>
<dbReference type="SUPFAM" id="SSF48452">
    <property type="entry name" value="TPR-like"/>
    <property type="match status" value="1"/>
</dbReference>
<sequence>MAASAARIAMLSFLRSFALLLLMTLLLGGGSLSAWAQTSPRGAEHETFGRMVFDWNGPVQWSADVSADNKLAVRFDKPLSGDPKTLLKALPKYLKTATLAADRRSVSFDLARPVQLKTFQLGNATVIDMTDAKPAETKAAETKAAETKATGAAKPSLPVTDLMVRGGEHTGFNRLVFDWPKTVGYTVASTEGSATIAFDRPAKVNTTALAAALPADVRVSEIKPQDNGTAIVLALPAGMRLRHFTSGPKVAVDLVRAAGTEPPARSDGAPPPPLAPAMGTSEPLPTPAPAPDSPSAPIKAEPPAPMPSSPAAPTLSPPPLVRPEPTAAEPPPPPPKPVALVSLGVPFDQPTGAAIFRRAGWLWLVFDRKTEVDTKLLRRTGGDVVTQVEQVPGLKTGTALRLLTRTGYNPSVRKEGSLWVFDMAEQPLTPKATLPVNRQFDFEDRGRLLIPVADAPAKPIIFRDPEVGDQIQVMPVPAIGAGIRDHLVIPGAELLPTGQGIALLPLADGVRLDADRNGVEVSMPGGLYLSRDLPAPGSAPGAGSEGEGALISPGGPVDLSRWMRGGTDKFVPEHQKLMNRMAYIRPEEKNGQRLEVARHYLANGMAAEALGVLRLIAQTDPTMVDTANFAGVHGVAQYMMGHYPEAERDLSNPALAKDPQAQLWLAAARSKQSDQPSKQALLLRLAPEDMKGLHARLRMALGTEAVRSTAAAGDSKGANRIIEAMAGPGLSPRDLGTISHMQGIAAQAGKQWDQAIAKYQEAEDSQSRPDRAYAARARIELQLKRGLISTGEAIHQLEKLRFAWRGEDFEYQLLKRLGELLVTDGRYAEALRMMRSVVGNFPEHPDVATVQQAMSDTFEKLFLGGLADTLSPVAAIGLYDEFQDLTPSGTKGDEMIRKLADRLAAVDLLDRSAELLRHQVRFRLSGVEKARVGARLAFLQLSDRKPGPALEALDTSEVPDQPAELYDQRRYMRVRALADLGRSAEALALILNDNSERAKELRAEIFQEQKRWPEVVTALEQMVEPPFGNLPIEPKMARRLIDLATAMILARDERGLARLRRTFGPKMAKTDFREAFALLTAEPERGIIDPASVADKIKQVQSYQSFMADWTKRMQSQGLSSIN</sequence>
<evidence type="ECO:0000256" key="2">
    <source>
        <dbReference type="SAM" id="SignalP"/>
    </source>
</evidence>
<evidence type="ECO:0000256" key="1">
    <source>
        <dbReference type="SAM" id="MobiDB-lite"/>
    </source>
</evidence>
<name>A0ABS5IFL5_9PROT</name>
<keyword evidence="4" id="KW-1185">Reference proteome</keyword>
<feature type="region of interest" description="Disordered" evidence="1">
    <location>
        <begin position="259"/>
        <end position="335"/>
    </location>
</feature>
<dbReference type="EMBL" id="JAGTUF010000019">
    <property type="protein sequence ID" value="MBR9973213.1"/>
    <property type="molecule type" value="Genomic_DNA"/>
</dbReference>
<evidence type="ECO:0000313" key="4">
    <source>
        <dbReference type="Proteomes" id="UP000680714"/>
    </source>
</evidence>
<comment type="caution">
    <text evidence="3">The sequence shown here is derived from an EMBL/GenBank/DDBJ whole genome shotgun (WGS) entry which is preliminary data.</text>
</comment>
<feature type="compositionally biased region" description="Pro residues" evidence="1">
    <location>
        <begin position="284"/>
        <end position="335"/>
    </location>
</feature>
<dbReference type="Gene3D" id="1.25.40.10">
    <property type="entry name" value="Tetratricopeptide repeat domain"/>
    <property type="match status" value="1"/>
</dbReference>
<protein>
    <submittedName>
        <fullName evidence="3">Tetratricopeptide repeat protein</fullName>
    </submittedName>
</protein>
<proteinExistence type="predicted"/>
<dbReference type="Proteomes" id="UP000680714">
    <property type="component" value="Unassembled WGS sequence"/>
</dbReference>
<evidence type="ECO:0000313" key="3">
    <source>
        <dbReference type="EMBL" id="MBR9973213.1"/>
    </source>
</evidence>
<feature type="signal peptide" evidence="2">
    <location>
        <begin position="1"/>
        <end position="36"/>
    </location>
</feature>
<organism evidence="3 4">
    <name type="scientific">Magnetospirillum sulfuroxidans</name>
    <dbReference type="NCBI Taxonomy" id="611300"/>
    <lineage>
        <taxon>Bacteria</taxon>
        <taxon>Pseudomonadati</taxon>
        <taxon>Pseudomonadota</taxon>
        <taxon>Alphaproteobacteria</taxon>
        <taxon>Rhodospirillales</taxon>
        <taxon>Rhodospirillaceae</taxon>
        <taxon>Magnetospirillum</taxon>
    </lineage>
</organism>
<dbReference type="RefSeq" id="WP_211550736.1">
    <property type="nucleotide sequence ID" value="NZ_JAGTUF010000019.1"/>
</dbReference>
<reference evidence="3 4" key="1">
    <citation type="submission" date="2021-04" db="EMBL/GenBank/DDBJ databases">
        <title>Magnetospirillum sulfuroxidans sp. nov., a facultative chemolithoautotrophic sulfur-oxidizing alphaproteobacterium isolated from freshwater sediment and proposals for Paramagetospirillum gen. nov., and Magnetospirillaceae fam. nov.</title>
        <authorList>
            <person name="Koziaeva V."/>
            <person name="Geelhoed J.S."/>
            <person name="Sorokin D.Y."/>
            <person name="Grouzdev D.S."/>
        </authorList>
    </citation>
    <scope>NUCLEOTIDE SEQUENCE [LARGE SCALE GENOMIC DNA]</scope>
    <source>
        <strain evidence="3 4">J10</strain>
    </source>
</reference>
<feature type="chain" id="PRO_5047094356" evidence="2">
    <location>
        <begin position="37"/>
        <end position="1123"/>
    </location>
</feature>
<keyword evidence="2" id="KW-0732">Signal</keyword>